<dbReference type="AlphaFoldDB" id="A0A840WX26"/>
<gene>
    <name evidence="2" type="ORF">FHS89_000244</name>
</gene>
<keyword evidence="3" id="KW-1185">Reference proteome</keyword>
<dbReference type="PROSITE" id="PS51257">
    <property type="entry name" value="PROKAR_LIPOPROTEIN"/>
    <property type="match status" value="1"/>
</dbReference>
<dbReference type="Proteomes" id="UP000553766">
    <property type="component" value="Unassembled WGS sequence"/>
</dbReference>
<evidence type="ECO:0000313" key="2">
    <source>
        <dbReference type="EMBL" id="MBB5514246.1"/>
    </source>
</evidence>
<dbReference type="EMBL" id="JACIJS010000001">
    <property type="protein sequence ID" value="MBB5514246.1"/>
    <property type="molecule type" value="Genomic_DNA"/>
</dbReference>
<evidence type="ECO:0000313" key="3">
    <source>
        <dbReference type="Proteomes" id="UP000553766"/>
    </source>
</evidence>
<feature type="signal peptide" evidence="1">
    <location>
        <begin position="1"/>
        <end position="17"/>
    </location>
</feature>
<keyword evidence="1" id="KW-0732">Signal</keyword>
<organism evidence="2 3">
    <name type="scientific">Rubricella aquisinus</name>
    <dbReference type="NCBI Taxonomy" id="2028108"/>
    <lineage>
        <taxon>Bacteria</taxon>
        <taxon>Pseudomonadati</taxon>
        <taxon>Pseudomonadota</taxon>
        <taxon>Alphaproteobacteria</taxon>
        <taxon>Rhodobacterales</taxon>
        <taxon>Paracoccaceae</taxon>
        <taxon>Rubricella</taxon>
    </lineage>
</organism>
<sequence length="130" mass="13654">MKSITSIAAVIVLTACAAPFPKVETPGLTTPKISMLFNFPEGSVCRVETSAGTLEMATIPGAIDFPQADRTAPSSCDLPDGRTVAITAHNFVPENNRVAGITVYPDGRAYITSSTEDGDLINLEPVDTVN</sequence>
<reference evidence="2 3" key="1">
    <citation type="submission" date="2020-08" db="EMBL/GenBank/DDBJ databases">
        <title>Genomic Encyclopedia of Type Strains, Phase IV (KMG-IV): sequencing the most valuable type-strain genomes for metagenomic binning, comparative biology and taxonomic classification.</title>
        <authorList>
            <person name="Goeker M."/>
        </authorList>
    </citation>
    <scope>NUCLEOTIDE SEQUENCE [LARGE SCALE GENOMIC DNA]</scope>
    <source>
        <strain evidence="2 3">DSM 103377</strain>
    </source>
</reference>
<evidence type="ECO:0000256" key="1">
    <source>
        <dbReference type="SAM" id="SignalP"/>
    </source>
</evidence>
<protein>
    <recommendedName>
        <fullName evidence="4">Glucose/Sorbosone dehydrogenase domain-containing protein</fullName>
    </recommendedName>
</protein>
<dbReference type="RefSeq" id="WP_184007640.1">
    <property type="nucleotide sequence ID" value="NZ_JACIJS010000001.1"/>
</dbReference>
<comment type="caution">
    <text evidence="2">The sequence shown here is derived from an EMBL/GenBank/DDBJ whole genome shotgun (WGS) entry which is preliminary data.</text>
</comment>
<evidence type="ECO:0008006" key="4">
    <source>
        <dbReference type="Google" id="ProtNLM"/>
    </source>
</evidence>
<feature type="chain" id="PRO_5032344563" description="Glucose/Sorbosone dehydrogenase domain-containing protein" evidence="1">
    <location>
        <begin position="18"/>
        <end position="130"/>
    </location>
</feature>
<name>A0A840WX26_9RHOB</name>
<proteinExistence type="predicted"/>
<accession>A0A840WX26</accession>